<dbReference type="Proteomes" id="UP001646141">
    <property type="component" value="Unassembled WGS sequence"/>
</dbReference>
<protein>
    <submittedName>
        <fullName evidence="1">Uncharacterized protein</fullName>
    </submittedName>
</protein>
<keyword evidence="2" id="KW-1185">Reference proteome</keyword>
<dbReference type="EMBL" id="QYAD01000001">
    <property type="protein sequence ID" value="MBL3688496.1"/>
    <property type="molecule type" value="Genomic_DNA"/>
</dbReference>
<gene>
    <name evidence="1" type="ORF">D3226_00785</name>
</gene>
<name>A0ABS1SK11_9MICO</name>
<comment type="caution">
    <text evidence="1">The sequence shown here is derived from an EMBL/GenBank/DDBJ whole genome shotgun (WGS) entry which is preliminary data.</text>
</comment>
<sequence length="179" mass="18104">MSASSYSPRRVATAFAATVGIAAVVAVATILPANLSASARAAAEWEPARSALVAGWAALPEFDPVTPESITLLERTPGDGFFFAAVTQAGRTVIGITAANGTGVQCTAPDATPSAHGVGCATWAGPTAPHLYTWAAADPTSANGFRHELLTFPSEEALDAYLGSHPGLPRPVIAPLPGA</sequence>
<accession>A0ABS1SK11</accession>
<reference evidence="1 2" key="1">
    <citation type="submission" date="2018-09" db="EMBL/GenBank/DDBJ databases">
        <title>Comparative genomics of Leucobacter spp.</title>
        <authorList>
            <person name="Reis A.C."/>
            <person name="Kolvenbach B.A."/>
            <person name="Corvini P.F.X."/>
            <person name="Nunes O.C."/>
        </authorList>
    </citation>
    <scope>NUCLEOTIDE SEQUENCE [LARGE SCALE GENOMIC DNA]</scope>
    <source>
        <strain evidence="1 2">L-1</strain>
    </source>
</reference>
<evidence type="ECO:0000313" key="2">
    <source>
        <dbReference type="Proteomes" id="UP001646141"/>
    </source>
</evidence>
<evidence type="ECO:0000313" key="1">
    <source>
        <dbReference type="EMBL" id="MBL3688496.1"/>
    </source>
</evidence>
<dbReference type="RefSeq" id="WP_202380539.1">
    <property type="nucleotide sequence ID" value="NZ_BAAAMA010000003.1"/>
</dbReference>
<proteinExistence type="predicted"/>
<organism evidence="1 2">
    <name type="scientific">Leucobacter chromiireducens subsp. chromiireducens</name>
    <dbReference type="NCBI Taxonomy" id="660067"/>
    <lineage>
        <taxon>Bacteria</taxon>
        <taxon>Bacillati</taxon>
        <taxon>Actinomycetota</taxon>
        <taxon>Actinomycetes</taxon>
        <taxon>Micrococcales</taxon>
        <taxon>Microbacteriaceae</taxon>
        <taxon>Leucobacter</taxon>
    </lineage>
</organism>